<sequence>MQLANKVTGMEQKKDGVDVHLEGEELKVDKMQKMADLCGPDGPGCNDDCCDEDFAARLKGVNVKGVDGKVTMHLMGALKQAEVANNLSRCNCYEP</sequence>
<dbReference type="RefSeq" id="WP_109761936.1">
    <property type="nucleotide sequence ID" value="NZ_QGGU01000002.1"/>
</dbReference>
<accession>A0A316FZQ9</accession>
<protein>
    <submittedName>
        <fullName evidence="1">Uncharacterized protein</fullName>
    </submittedName>
</protein>
<dbReference type="EMBL" id="QGGU01000002">
    <property type="protein sequence ID" value="PWK53872.1"/>
    <property type="molecule type" value="Genomic_DNA"/>
</dbReference>
<name>A0A316FZQ9_9GAMM</name>
<dbReference type="Proteomes" id="UP000245790">
    <property type="component" value="Unassembled WGS sequence"/>
</dbReference>
<comment type="caution">
    <text evidence="1">The sequence shown here is derived from an EMBL/GenBank/DDBJ whole genome shotgun (WGS) entry which is preliminary data.</text>
</comment>
<evidence type="ECO:0000313" key="2">
    <source>
        <dbReference type="Proteomes" id="UP000245790"/>
    </source>
</evidence>
<dbReference type="AlphaFoldDB" id="A0A316FZQ9"/>
<keyword evidence="2" id="KW-1185">Reference proteome</keyword>
<gene>
    <name evidence="1" type="ORF">C8D97_102262</name>
</gene>
<reference evidence="1 2" key="1">
    <citation type="submission" date="2018-05" db="EMBL/GenBank/DDBJ databases">
        <title>Genomic Encyclopedia of Type Strains, Phase IV (KMG-IV): sequencing the most valuable type-strain genomes for metagenomic binning, comparative biology and taxonomic classification.</title>
        <authorList>
            <person name="Goeker M."/>
        </authorList>
    </citation>
    <scope>NUCLEOTIDE SEQUENCE [LARGE SCALE GENOMIC DNA]</scope>
    <source>
        <strain evidence="1 2">DSM 25350</strain>
    </source>
</reference>
<organism evidence="1 2">
    <name type="scientific">Pleionea mediterranea</name>
    <dbReference type="NCBI Taxonomy" id="523701"/>
    <lineage>
        <taxon>Bacteria</taxon>
        <taxon>Pseudomonadati</taxon>
        <taxon>Pseudomonadota</taxon>
        <taxon>Gammaproteobacteria</taxon>
        <taxon>Oceanospirillales</taxon>
        <taxon>Pleioneaceae</taxon>
        <taxon>Pleionea</taxon>
    </lineage>
</organism>
<evidence type="ECO:0000313" key="1">
    <source>
        <dbReference type="EMBL" id="PWK53872.1"/>
    </source>
</evidence>
<proteinExistence type="predicted"/>